<dbReference type="GO" id="GO:0005524">
    <property type="term" value="F:ATP binding"/>
    <property type="evidence" value="ECO:0007669"/>
    <property type="project" value="UniProtKB-KW"/>
</dbReference>
<name>A0A4Y6AAN0_9CHLO</name>
<evidence type="ECO:0000256" key="4">
    <source>
        <dbReference type="ARBA" id="ARBA00022840"/>
    </source>
</evidence>
<evidence type="ECO:0000256" key="3">
    <source>
        <dbReference type="ARBA" id="ARBA00022741"/>
    </source>
</evidence>
<dbReference type="PANTHER" id="PTHR43033:SF1">
    <property type="entry name" value="TRNA(ILE)-LYSIDINE SYNTHASE-RELATED"/>
    <property type="match status" value="1"/>
</dbReference>
<feature type="domain" description="tRNA(Ile)-lysidine/2-thiocytidine synthase N-terminal" evidence="5">
    <location>
        <begin position="28"/>
        <end position="157"/>
    </location>
</feature>
<dbReference type="GO" id="GO:0008033">
    <property type="term" value="P:tRNA processing"/>
    <property type="evidence" value="ECO:0007669"/>
    <property type="project" value="UniProtKB-KW"/>
</dbReference>
<keyword evidence="4" id="KW-0067">ATP-binding</keyword>
<keyword evidence="2" id="KW-0819">tRNA processing</keyword>
<keyword evidence="1" id="KW-0436">Ligase</keyword>
<sequence>MKKFKNLKIIKINDSTKISTRFTKTSTLCTLSGGQDSILTFFLLLHSQPKSFLYIVYCHHFWQLKNFFSARLLFRLSFLVNVSYIVILPEKNVDNENDSRNWRKKNFFRVSQTENILTNLTGHTQTDILEKNLHNLFRGTSPAGCSGWTRVTSKNRTEIFFSQINLNSCFFYKLKKVQNSANSFPKTVFLEAFNEFGNYFLFENRKRKKDFGPVLLVKNRTEKLKKIANPFLKKKRLNQNLITKKYLVGTKMSEVPERKNFNYFKAKKPFLNELYFVSVPLREQNNSVQIPKTIKTLFLSKKSSTFLLNKTFLTNETRKRSSLECDSRKSSSFCLSTKFWNKNVKLLKPLEYFTRIQVSKILKLYKLPHLLDMTNFSSAFSRNKIRHQLIPFIRFLVHQKVDSLLIHFFQMLEEDYIERKKQIQELYFLCNLVNSKSRKNTLFSLHFIPILKHFGLHSFFGRIGFQSDFLLFENLKPRSLCLKDRINMIFNSSLKQKFVQVNRGLIKTLIRRISQPLTKSVTQKLFSDYKNLTLNYSQTRKLHQFY</sequence>
<dbReference type="InterPro" id="IPR011063">
    <property type="entry name" value="TilS/TtcA_N"/>
</dbReference>
<evidence type="ECO:0000313" key="6">
    <source>
        <dbReference type="EMBL" id="QDE53599.1"/>
    </source>
</evidence>
<reference evidence="6" key="1">
    <citation type="submission" date="2018-09" db="EMBL/GenBank/DDBJ databases">
        <title>Complete chloroplast genome of the green algae Micractinium sp. LBA 32.</title>
        <authorList>
            <person name="Hadi S.I.I.A."/>
            <person name="Steindorff A.S."/>
            <person name="Formighieri E.F."/>
            <person name="Brasil B.S.A.F."/>
        </authorList>
    </citation>
    <scope>NUCLEOTIDE SEQUENCE</scope>
    <source>
        <strain evidence="6">LBA 32</strain>
    </source>
</reference>
<dbReference type="Gene3D" id="3.40.50.620">
    <property type="entry name" value="HUPs"/>
    <property type="match status" value="2"/>
</dbReference>
<dbReference type="Pfam" id="PF01171">
    <property type="entry name" value="ATP_bind_3"/>
    <property type="match status" value="1"/>
</dbReference>
<keyword evidence="6" id="KW-0150">Chloroplast</keyword>
<dbReference type="SUPFAM" id="SSF52402">
    <property type="entry name" value="Adenine nucleotide alpha hydrolases-like"/>
    <property type="match status" value="2"/>
</dbReference>
<accession>A0A4Y6AAN0</accession>
<dbReference type="AlphaFoldDB" id="A0A4Y6AAN0"/>
<dbReference type="EMBL" id="MH983006">
    <property type="protein sequence ID" value="QDE53599.1"/>
    <property type="molecule type" value="Genomic_DNA"/>
</dbReference>
<dbReference type="InterPro" id="IPR014729">
    <property type="entry name" value="Rossmann-like_a/b/a_fold"/>
</dbReference>
<proteinExistence type="predicted"/>
<gene>
    <name evidence="6" type="primary">tilS</name>
</gene>
<geneLocation type="chloroplast" evidence="6"/>
<dbReference type="GO" id="GO:0016879">
    <property type="term" value="F:ligase activity, forming carbon-nitrogen bonds"/>
    <property type="evidence" value="ECO:0007669"/>
    <property type="project" value="InterPro"/>
</dbReference>
<organism evidence="6">
    <name type="scientific">Micractinium sp. LBA 32</name>
    <dbReference type="NCBI Taxonomy" id="1759591"/>
    <lineage>
        <taxon>Eukaryota</taxon>
        <taxon>Viridiplantae</taxon>
        <taxon>Chlorophyta</taxon>
        <taxon>core chlorophytes</taxon>
        <taxon>Trebouxiophyceae</taxon>
        <taxon>Chlorellales</taxon>
        <taxon>Chlorellaceae</taxon>
        <taxon>Chlorella clade</taxon>
        <taxon>Micractinium</taxon>
    </lineage>
</organism>
<dbReference type="InterPro" id="IPR012094">
    <property type="entry name" value="tRNA_Ile_lys_synt"/>
</dbReference>
<dbReference type="PANTHER" id="PTHR43033">
    <property type="entry name" value="TRNA(ILE)-LYSIDINE SYNTHASE-RELATED"/>
    <property type="match status" value="1"/>
</dbReference>
<evidence type="ECO:0000256" key="2">
    <source>
        <dbReference type="ARBA" id="ARBA00022694"/>
    </source>
</evidence>
<keyword evidence="6" id="KW-0934">Plastid</keyword>
<protein>
    <submittedName>
        <fullName evidence="6">tRNA(Ile)-lysidine synthase</fullName>
    </submittedName>
</protein>
<evidence type="ECO:0000259" key="5">
    <source>
        <dbReference type="Pfam" id="PF01171"/>
    </source>
</evidence>
<keyword evidence="3" id="KW-0547">Nucleotide-binding</keyword>
<evidence type="ECO:0000256" key="1">
    <source>
        <dbReference type="ARBA" id="ARBA00022598"/>
    </source>
</evidence>